<evidence type="ECO:0000313" key="2">
    <source>
        <dbReference type="Proteomes" id="UP001651158"/>
    </source>
</evidence>
<protein>
    <submittedName>
        <fullName evidence="1">Uncharacterized protein</fullName>
    </submittedName>
</protein>
<sequence>MCNTPLQSIPIVANSVEMASELSVNHIELTKWHTNCLTECAFEFGTTFTSATFKHTIFFLSASVLTSKVGVACRRLHASLAWKSKCPMKLRLQSLATVNARQASMSLPQWSAKARHPIQSQDSSVLRTIKYRLVSSRLVSSRLVSSRLVSARLVSSRLDSSHLITHVAHSFCHLVKFAL</sequence>
<evidence type="ECO:0000313" key="1">
    <source>
        <dbReference type="EMBL" id="KAL5105706.1"/>
    </source>
</evidence>
<dbReference type="Proteomes" id="UP001651158">
    <property type="component" value="Unassembled WGS sequence"/>
</dbReference>
<dbReference type="EMBL" id="JAKROA010000007">
    <property type="protein sequence ID" value="KAL5105706.1"/>
    <property type="molecule type" value="Genomic_DNA"/>
</dbReference>
<keyword evidence="2" id="KW-1185">Reference proteome</keyword>
<comment type="caution">
    <text evidence="1">The sequence shown here is derived from an EMBL/GenBank/DDBJ whole genome shotgun (WGS) entry which is preliminary data.</text>
</comment>
<name>A0ABR4Q7Q0_9CEST</name>
<reference evidence="1 2" key="1">
    <citation type="journal article" date="2022" name="Front. Cell. Infect. Microbiol.">
        <title>The Genomes of Two Strains of Taenia crassiceps the Animal Model for the Study of Human Cysticercosis.</title>
        <authorList>
            <person name="Bobes R.J."/>
            <person name="Estrada K."/>
            <person name="Rios-Valencia D.G."/>
            <person name="Calderon-Gallegos A."/>
            <person name="de la Torre P."/>
            <person name="Carrero J.C."/>
            <person name="Sanchez-Flores A."/>
            <person name="Laclette J.P."/>
        </authorList>
    </citation>
    <scope>NUCLEOTIDE SEQUENCE [LARGE SCALE GENOMIC DNA]</scope>
    <source>
        <strain evidence="1">WFUcys</strain>
    </source>
</reference>
<proteinExistence type="predicted"/>
<organism evidence="1 2">
    <name type="scientific">Taenia crassiceps</name>
    <dbReference type="NCBI Taxonomy" id="6207"/>
    <lineage>
        <taxon>Eukaryota</taxon>
        <taxon>Metazoa</taxon>
        <taxon>Spiralia</taxon>
        <taxon>Lophotrochozoa</taxon>
        <taxon>Platyhelminthes</taxon>
        <taxon>Cestoda</taxon>
        <taxon>Eucestoda</taxon>
        <taxon>Cyclophyllidea</taxon>
        <taxon>Taeniidae</taxon>
        <taxon>Taenia</taxon>
    </lineage>
</organism>
<accession>A0ABR4Q7Q0</accession>
<gene>
    <name evidence="1" type="ORF">TcWFU_002531</name>
</gene>